<organism evidence="6 7">
    <name type="scientific">Colletotrichum plurivorum</name>
    <dbReference type="NCBI Taxonomy" id="2175906"/>
    <lineage>
        <taxon>Eukaryota</taxon>
        <taxon>Fungi</taxon>
        <taxon>Dikarya</taxon>
        <taxon>Ascomycota</taxon>
        <taxon>Pezizomycotina</taxon>
        <taxon>Sordariomycetes</taxon>
        <taxon>Hypocreomycetidae</taxon>
        <taxon>Glomerellales</taxon>
        <taxon>Glomerellaceae</taxon>
        <taxon>Colletotrichum</taxon>
        <taxon>Colletotrichum orchidearum species complex</taxon>
    </lineage>
</organism>
<dbReference type="InterPro" id="IPR003953">
    <property type="entry name" value="FAD-dep_OxRdtase_2_FAD-bd"/>
</dbReference>
<dbReference type="SUPFAM" id="SSF56425">
    <property type="entry name" value="Succinate dehydrogenase/fumarate reductase flavoprotein, catalytic domain"/>
    <property type="match status" value="1"/>
</dbReference>
<evidence type="ECO:0000256" key="3">
    <source>
        <dbReference type="ARBA" id="ARBA00022827"/>
    </source>
</evidence>
<sequence>MSAWRFLYPPTALLEGVVVSQEGDRFAAEDMYGATLSDIMIRQHQSRAFLILDSQTDFPLVVQRAHWLYWDHKKADSIESLAGKFGIAAERLNATLEAYNGAIESRKENPMRKAAEYCTPLLKAPFYGIDISARLEGIQAVNGLTLGGLRVDGETGLVLTEKNEKIRGLYAAGRTAVGICANGYVSGLSFADCVFSGKRAGEHAALQASREKLAKTY</sequence>
<dbReference type="SUPFAM" id="SSF51905">
    <property type="entry name" value="FAD/NAD(P)-binding domain"/>
    <property type="match status" value="1"/>
</dbReference>
<dbReference type="Proteomes" id="UP000654918">
    <property type="component" value="Unassembled WGS sequence"/>
</dbReference>
<accession>A0A8H6MZV4</accession>
<dbReference type="AlphaFoldDB" id="A0A8H6MZV4"/>
<evidence type="ECO:0000259" key="5">
    <source>
        <dbReference type="Pfam" id="PF00890"/>
    </source>
</evidence>
<dbReference type="Gene3D" id="3.90.700.10">
    <property type="entry name" value="Succinate dehydrogenase/fumarate reductase flavoprotein, catalytic domain"/>
    <property type="match status" value="1"/>
</dbReference>
<evidence type="ECO:0000256" key="1">
    <source>
        <dbReference type="ARBA" id="ARBA00001974"/>
    </source>
</evidence>
<keyword evidence="7" id="KW-1185">Reference proteome</keyword>
<gene>
    <name evidence="6" type="ORF">CPLU01_14418</name>
</gene>
<keyword evidence="2" id="KW-0285">Flavoprotein</keyword>
<dbReference type="Pfam" id="PF00890">
    <property type="entry name" value="FAD_binding_2"/>
    <property type="match status" value="1"/>
</dbReference>
<protein>
    <submittedName>
        <fullName evidence="6">Fumarate reductase succinate dehydrogenase flavoprotein domain protein</fullName>
    </submittedName>
</protein>
<dbReference type="InterPro" id="IPR036188">
    <property type="entry name" value="FAD/NAD-bd_sf"/>
</dbReference>
<comment type="caution">
    <text evidence="6">The sequence shown here is derived from an EMBL/GenBank/DDBJ whole genome shotgun (WGS) entry which is preliminary data.</text>
</comment>
<keyword evidence="3" id="KW-0274">FAD</keyword>
<name>A0A8H6MZV4_9PEZI</name>
<evidence type="ECO:0000256" key="4">
    <source>
        <dbReference type="ARBA" id="ARBA00023002"/>
    </source>
</evidence>
<dbReference type="PANTHER" id="PTHR43400:SF7">
    <property type="entry name" value="FAD-DEPENDENT OXIDOREDUCTASE 2 FAD BINDING DOMAIN-CONTAINING PROTEIN"/>
    <property type="match status" value="1"/>
</dbReference>
<dbReference type="Gene3D" id="3.50.50.60">
    <property type="entry name" value="FAD/NAD(P)-binding domain"/>
    <property type="match status" value="1"/>
</dbReference>
<reference evidence="6" key="1">
    <citation type="journal article" date="2020" name="Phytopathology">
        <title>Genome Sequence Resources of Colletotrichum truncatum, C. plurivorum, C. musicola, and C. sojae: Four Species Pathogenic to Soybean (Glycine max).</title>
        <authorList>
            <person name="Rogerio F."/>
            <person name="Boufleur T.R."/>
            <person name="Ciampi-Guillardi M."/>
            <person name="Sukno S.A."/>
            <person name="Thon M.R."/>
            <person name="Massola Junior N.S."/>
            <person name="Baroncelli R."/>
        </authorList>
    </citation>
    <scope>NUCLEOTIDE SEQUENCE</scope>
    <source>
        <strain evidence="6">LFN00145</strain>
    </source>
</reference>
<dbReference type="InterPro" id="IPR050315">
    <property type="entry name" value="FAD-oxidoreductase_2"/>
</dbReference>
<dbReference type="EMBL" id="WIGO01000382">
    <property type="protein sequence ID" value="KAF6814336.1"/>
    <property type="molecule type" value="Genomic_DNA"/>
</dbReference>
<dbReference type="InterPro" id="IPR027477">
    <property type="entry name" value="Succ_DH/fumarate_Rdtase_cat_sf"/>
</dbReference>
<comment type="cofactor">
    <cofactor evidence="1">
        <name>FAD</name>
        <dbReference type="ChEBI" id="CHEBI:57692"/>
    </cofactor>
</comment>
<evidence type="ECO:0000313" key="7">
    <source>
        <dbReference type="Proteomes" id="UP000654918"/>
    </source>
</evidence>
<evidence type="ECO:0000313" key="6">
    <source>
        <dbReference type="EMBL" id="KAF6814336.1"/>
    </source>
</evidence>
<dbReference type="GO" id="GO:0016491">
    <property type="term" value="F:oxidoreductase activity"/>
    <property type="evidence" value="ECO:0007669"/>
    <property type="project" value="UniProtKB-KW"/>
</dbReference>
<dbReference type="PANTHER" id="PTHR43400">
    <property type="entry name" value="FUMARATE REDUCTASE"/>
    <property type="match status" value="1"/>
</dbReference>
<keyword evidence="4" id="KW-0560">Oxidoreductase</keyword>
<proteinExistence type="predicted"/>
<feature type="domain" description="FAD-dependent oxidoreductase 2 FAD-binding" evidence="5">
    <location>
        <begin position="16"/>
        <end position="178"/>
    </location>
</feature>
<evidence type="ECO:0000256" key="2">
    <source>
        <dbReference type="ARBA" id="ARBA00022630"/>
    </source>
</evidence>